<evidence type="ECO:0000313" key="8">
    <source>
        <dbReference type="EMBL" id="WDH84496.1"/>
    </source>
</evidence>
<evidence type="ECO:0000256" key="2">
    <source>
        <dbReference type="ARBA" id="ARBA00022475"/>
    </source>
</evidence>
<evidence type="ECO:0000256" key="4">
    <source>
        <dbReference type="ARBA" id="ARBA00022989"/>
    </source>
</evidence>
<dbReference type="RefSeq" id="WP_047909709.1">
    <property type="nucleotide sequence ID" value="NZ_CP118101.1"/>
</dbReference>
<evidence type="ECO:0000313" key="10">
    <source>
        <dbReference type="Proteomes" id="UP001220962"/>
    </source>
</evidence>
<evidence type="ECO:0000256" key="3">
    <source>
        <dbReference type="ARBA" id="ARBA00022692"/>
    </source>
</evidence>
<feature type="region of interest" description="Disordered" evidence="6">
    <location>
        <begin position="138"/>
        <end position="163"/>
    </location>
</feature>
<keyword evidence="8" id="KW-0282">Flagellum</keyword>
<evidence type="ECO:0000256" key="7">
    <source>
        <dbReference type="SAM" id="Phobius"/>
    </source>
</evidence>
<evidence type="ECO:0000313" key="9">
    <source>
        <dbReference type="EMBL" id="WDI04180.1"/>
    </source>
</evidence>
<dbReference type="GO" id="GO:0016020">
    <property type="term" value="C:membrane"/>
    <property type="evidence" value="ECO:0007669"/>
    <property type="project" value="InterPro"/>
</dbReference>
<dbReference type="Proteomes" id="UP001220962">
    <property type="component" value="Chromosome"/>
</dbReference>
<keyword evidence="3 7" id="KW-0812">Transmembrane</keyword>
<dbReference type="GO" id="GO:0044781">
    <property type="term" value="P:bacterial-type flagellum organization"/>
    <property type="evidence" value="ECO:0007669"/>
    <property type="project" value="InterPro"/>
</dbReference>
<dbReference type="Pfam" id="PF04347">
    <property type="entry name" value="FliO"/>
    <property type="match status" value="1"/>
</dbReference>
<evidence type="ECO:0000256" key="5">
    <source>
        <dbReference type="ARBA" id="ARBA00023136"/>
    </source>
</evidence>
<keyword evidence="11" id="KW-1185">Reference proteome</keyword>
<protein>
    <submittedName>
        <fullName evidence="8">Flagellar biosynthetic protein FliO</fullName>
    </submittedName>
</protein>
<evidence type="ECO:0000313" key="11">
    <source>
        <dbReference type="Proteomes" id="UP001221519"/>
    </source>
</evidence>
<dbReference type="InterPro" id="IPR022781">
    <property type="entry name" value="Flagellar_biosynth_FliO"/>
</dbReference>
<keyword evidence="2" id="KW-1003">Cell membrane</keyword>
<organism evidence="8 10">
    <name type="scientific">Paenibacillus urinalis</name>
    <dbReference type="NCBI Taxonomy" id="521520"/>
    <lineage>
        <taxon>Bacteria</taxon>
        <taxon>Bacillati</taxon>
        <taxon>Bacillota</taxon>
        <taxon>Bacilli</taxon>
        <taxon>Bacillales</taxon>
        <taxon>Paenibacillaceae</taxon>
        <taxon>Paenibacillus</taxon>
    </lineage>
</organism>
<keyword evidence="8" id="KW-0966">Cell projection</keyword>
<reference evidence="8 11" key="1">
    <citation type="submission" date="2023-02" db="EMBL/GenBank/DDBJ databases">
        <title>Pathogen: clinical or host-associated sample.</title>
        <authorList>
            <person name="Hergert J."/>
            <person name="Casey R."/>
            <person name="Wagner J."/>
            <person name="Young E.L."/>
            <person name="Oakeson K.F."/>
        </authorList>
    </citation>
    <scope>NUCLEOTIDE SEQUENCE</scope>
    <source>
        <strain evidence="9 11">2022CK-00829</strain>
        <strain evidence="8">2022CK-00830</strain>
    </source>
</reference>
<feature type="transmembrane region" description="Helical" evidence="7">
    <location>
        <begin position="6"/>
        <end position="31"/>
    </location>
</feature>
<name>A0AAX3N525_9BACL</name>
<sequence>METSYYGQLLWVIVVLIAIIAAIVLLVRWLGRKNQHFFQKKAMRIVGGVGLGPSKSIQIVEIGSKLYILGVGEDINVIDTLADPEEISQLMKQFELEGRETTSILSTIENLKTRLNRDRAKSQEVDEADFKQLFEQKLQEMPDRKEQMEDWLQEDTRDRSRDS</sequence>
<dbReference type="AlphaFoldDB" id="A0AAX3N525"/>
<keyword evidence="4 7" id="KW-1133">Transmembrane helix</keyword>
<proteinExistence type="predicted"/>
<keyword evidence="8" id="KW-0969">Cilium</keyword>
<accession>A0AAX3N525</accession>
<evidence type="ECO:0000256" key="1">
    <source>
        <dbReference type="ARBA" id="ARBA00004236"/>
    </source>
</evidence>
<dbReference type="EMBL" id="CP118101">
    <property type="protein sequence ID" value="WDH84496.1"/>
    <property type="molecule type" value="Genomic_DNA"/>
</dbReference>
<dbReference type="Proteomes" id="UP001221519">
    <property type="component" value="Chromosome"/>
</dbReference>
<comment type="subcellular location">
    <subcellularLocation>
        <location evidence="1">Cell membrane</location>
    </subcellularLocation>
</comment>
<gene>
    <name evidence="8" type="ORF">PUW23_09920</name>
    <name evidence="9" type="ORF">PUW25_09610</name>
</gene>
<evidence type="ECO:0000256" key="6">
    <source>
        <dbReference type="SAM" id="MobiDB-lite"/>
    </source>
</evidence>
<keyword evidence="5 7" id="KW-0472">Membrane</keyword>
<dbReference type="EMBL" id="CP118108">
    <property type="protein sequence ID" value="WDI04180.1"/>
    <property type="molecule type" value="Genomic_DNA"/>
</dbReference>